<organism>
    <name type="scientific">Branchiostoma floridae</name>
    <name type="common">Florida lancelet</name>
    <name type="synonym">Amphioxus</name>
    <dbReference type="NCBI Taxonomy" id="7739"/>
    <lineage>
        <taxon>Eukaryota</taxon>
        <taxon>Metazoa</taxon>
        <taxon>Chordata</taxon>
        <taxon>Cephalochordata</taxon>
        <taxon>Leptocardii</taxon>
        <taxon>Amphioxiformes</taxon>
        <taxon>Branchiostomatidae</taxon>
        <taxon>Branchiostoma</taxon>
    </lineage>
</organism>
<dbReference type="AlphaFoldDB" id="C3YVH1"/>
<name>C3YVH1_BRAFL</name>
<dbReference type="InParanoid" id="C3YVH1"/>
<protein>
    <submittedName>
        <fullName evidence="1">Uncharacterized protein</fullName>
    </submittedName>
</protein>
<reference evidence="1" key="1">
    <citation type="journal article" date="2008" name="Nature">
        <title>The amphioxus genome and the evolution of the chordate karyotype.</title>
        <authorList>
            <consortium name="US DOE Joint Genome Institute (JGI-PGF)"/>
            <person name="Putnam N.H."/>
            <person name="Butts T."/>
            <person name="Ferrier D.E.K."/>
            <person name="Furlong R.F."/>
            <person name="Hellsten U."/>
            <person name="Kawashima T."/>
            <person name="Robinson-Rechavi M."/>
            <person name="Shoguchi E."/>
            <person name="Terry A."/>
            <person name="Yu J.-K."/>
            <person name="Benito-Gutierrez E.L."/>
            <person name="Dubchak I."/>
            <person name="Garcia-Fernandez J."/>
            <person name="Gibson-Brown J.J."/>
            <person name="Grigoriev I.V."/>
            <person name="Horton A.C."/>
            <person name="de Jong P.J."/>
            <person name="Jurka J."/>
            <person name="Kapitonov V.V."/>
            <person name="Kohara Y."/>
            <person name="Kuroki Y."/>
            <person name="Lindquist E."/>
            <person name="Lucas S."/>
            <person name="Osoegawa K."/>
            <person name="Pennacchio L.A."/>
            <person name="Salamov A.A."/>
            <person name="Satou Y."/>
            <person name="Sauka-Spengler T."/>
            <person name="Schmutz J."/>
            <person name="Shin-I T."/>
            <person name="Toyoda A."/>
            <person name="Bronner-Fraser M."/>
            <person name="Fujiyama A."/>
            <person name="Holland L.Z."/>
            <person name="Holland P.W.H."/>
            <person name="Satoh N."/>
            <person name="Rokhsar D.S."/>
        </authorList>
    </citation>
    <scope>NUCLEOTIDE SEQUENCE [LARGE SCALE GENOMIC DNA]</scope>
    <source>
        <strain evidence="1">S238N-H82</strain>
        <tissue evidence="1">Testes</tissue>
    </source>
</reference>
<sequence>MGPIPSNGNCMRGIGEEWGQSIIKWPTDKIPLDRQLFIKLRRIGRSEPPNSGLPDAMTCIKVFSTGFERNRSGLKVRIKGHRELLVQYMYRSPTPHITCVRRDPCCSTGCLTSEPTISTGRCFSMVIRLTSPTDAPVSLLRTCTRMCGTCLQVLQHSDKTNQSNKCLYPCYMCSSVVIRLTSPTDALVSGCCSHVHVCLRESGMRREVFAVGFVDEEGASIPQPGWCQRSPGTRLSGDAMIRPDFQRTCPTSTKRRCRRGIQRFRDTPPRWQEVPQQLILIVTGMDGGNLHPRELGRHEVGIARRSRDKTYTRRRHLDHM</sequence>
<gene>
    <name evidence="1" type="ORF">BRAFLDRAFT_70359</name>
</gene>
<proteinExistence type="predicted"/>
<dbReference type="EMBL" id="GG666557">
    <property type="protein sequence ID" value="EEN55694.1"/>
    <property type="molecule type" value="Genomic_DNA"/>
</dbReference>
<evidence type="ECO:0000313" key="1">
    <source>
        <dbReference type="EMBL" id="EEN55694.1"/>
    </source>
</evidence>
<accession>C3YVH1</accession>